<name>A0A1D1W4B6_RAMVA</name>
<evidence type="ECO:0000256" key="4">
    <source>
        <dbReference type="ARBA" id="ARBA00022840"/>
    </source>
</evidence>
<dbReference type="SUPFAM" id="SSF54211">
    <property type="entry name" value="Ribosomal protein S5 domain 2-like"/>
    <property type="match status" value="1"/>
</dbReference>
<sequence>MERTTYCNIPWKNFLERTGITTSDLWPGPFAQKEQTLWNAKLFPVLSSCGEPTMDMLFWAFSSQGSEVGLSLAVKLERWRASWRYSLCDILQNADLNADFQAKRSMFYEVFARQLAKGLLENENIHYLPYFQSAVVDGFTKVVLEALDSVASTAPPNVAARTLALTADMLSCMARGEGGLRSGPAANEKFLPAFDAFENGHFERGVGLMRKQREEWSFKPDMLIRCARHYEGAAQICIRRAVMSAKQFISLKENLAFERTMDHWYVAECPARLDLSGGWTDTPPVTYENGGAVVNVAILIDGKRPIGAKVRRTESFSIILRGDGDDVQVLSDLSHFRDYCIPNAAGALLKACLILAEVVSLEEKTSLEQQLRDRWNCGFEVVSWSNLPQGSGLGTSSILAAAIIAALWSATGRSFDNMAVVHAVLCVEQMLTTGGGWQDQVGGVFGGVKVGTSLPQLPLQVSVQPIPLGDQRIRDLNSRLLVIYTGKPRLAKNLLQNVVRSWYSRDSQVVSTCESLKKTAQRCAQAFEAWNYETVCSCISDYYGQKKCMAAGTEPASVRHIIRILLPFARVGTSDVFAGSLAGAGGGGFLYCLLSDPNQRKTVFRVIENAKSVEEVQIFPASIDTEGLKMYTLPV</sequence>
<proteinExistence type="predicted"/>
<evidence type="ECO:0000259" key="5">
    <source>
        <dbReference type="Pfam" id="PF00288"/>
    </source>
</evidence>
<dbReference type="InterPro" id="IPR006204">
    <property type="entry name" value="GHMP_kinase_N_dom"/>
</dbReference>
<evidence type="ECO:0008006" key="9">
    <source>
        <dbReference type="Google" id="ProtNLM"/>
    </source>
</evidence>
<accession>A0A1D1W4B6</accession>
<keyword evidence="3" id="KW-0418">Kinase</keyword>
<dbReference type="GO" id="GO:0050201">
    <property type="term" value="F:fucokinase activity"/>
    <property type="evidence" value="ECO:0007669"/>
    <property type="project" value="TreeGrafter"/>
</dbReference>
<feature type="domain" description="GHMP kinase N-terminal" evidence="5">
    <location>
        <begin position="370"/>
        <end position="447"/>
    </location>
</feature>
<dbReference type="OrthoDB" id="271303at2759"/>
<dbReference type="Pfam" id="PF00288">
    <property type="entry name" value="GHMP_kinases_N"/>
    <property type="match status" value="1"/>
</dbReference>
<dbReference type="InterPro" id="IPR036554">
    <property type="entry name" value="GHMP_kinase_C_sf"/>
</dbReference>
<protein>
    <recommendedName>
        <fullName evidence="9">GHMP kinase N-terminal domain-containing protein</fullName>
    </recommendedName>
</protein>
<keyword evidence="2" id="KW-0547">Nucleotide-binding</keyword>
<dbReference type="EMBL" id="BDGG01000012">
    <property type="protein sequence ID" value="GAV05819.1"/>
    <property type="molecule type" value="Genomic_DNA"/>
</dbReference>
<evidence type="ECO:0000259" key="6">
    <source>
        <dbReference type="Pfam" id="PF07959"/>
    </source>
</evidence>
<dbReference type="GO" id="GO:0042352">
    <property type="term" value="P:GDP-L-fucose salvage"/>
    <property type="evidence" value="ECO:0007669"/>
    <property type="project" value="TreeGrafter"/>
</dbReference>
<dbReference type="InterPro" id="IPR020568">
    <property type="entry name" value="Ribosomal_Su5_D2-typ_SF"/>
</dbReference>
<dbReference type="Gene3D" id="3.30.230.120">
    <property type="match status" value="1"/>
</dbReference>
<evidence type="ECO:0000256" key="1">
    <source>
        <dbReference type="ARBA" id="ARBA00022679"/>
    </source>
</evidence>
<dbReference type="PRINTS" id="PR00960">
    <property type="entry name" value="LMBPPROTEIN"/>
</dbReference>
<keyword evidence="1" id="KW-0808">Transferase</keyword>
<reference evidence="7 8" key="1">
    <citation type="journal article" date="2016" name="Nat. Commun.">
        <title>Extremotolerant tardigrade genome and improved radiotolerance of human cultured cells by tardigrade-unique protein.</title>
        <authorList>
            <person name="Hashimoto T."/>
            <person name="Horikawa D.D."/>
            <person name="Saito Y."/>
            <person name="Kuwahara H."/>
            <person name="Kozuka-Hata H."/>
            <person name="Shin-I T."/>
            <person name="Minakuchi Y."/>
            <person name="Ohishi K."/>
            <person name="Motoyama A."/>
            <person name="Aizu T."/>
            <person name="Enomoto A."/>
            <person name="Kondo K."/>
            <person name="Tanaka S."/>
            <person name="Hara Y."/>
            <person name="Koshikawa S."/>
            <person name="Sagara H."/>
            <person name="Miura T."/>
            <person name="Yokobori S."/>
            <person name="Miyagawa K."/>
            <person name="Suzuki Y."/>
            <person name="Kubo T."/>
            <person name="Oyama M."/>
            <person name="Kohara Y."/>
            <person name="Fujiyama A."/>
            <person name="Arakawa K."/>
            <person name="Katayama T."/>
            <person name="Toyoda A."/>
            <person name="Kunieda T."/>
        </authorList>
    </citation>
    <scope>NUCLEOTIDE SEQUENCE [LARGE SCALE GENOMIC DNA]</scope>
    <source>
        <strain evidence="7 8">YOKOZUNA-1</strain>
    </source>
</reference>
<evidence type="ECO:0000256" key="2">
    <source>
        <dbReference type="ARBA" id="ARBA00022741"/>
    </source>
</evidence>
<evidence type="ECO:0000313" key="7">
    <source>
        <dbReference type="EMBL" id="GAV05819.1"/>
    </source>
</evidence>
<organism evidence="7 8">
    <name type="scientific">Ramazzottius varieornatus</name>
    <name type="common">Water bear</name>
    <name type="synonym">Tardigrade</name>
    <dbReference type="NCBI Taxonomy" id="947166"/>
    <lineage>
        <taxon>Eukaryota</taxon>
        <taxon>Metazoa</taxon>
        <taxon>Ecdysozoa</taxon>
        <taxon>Tardigrada</taxon>
        <taxon>Eutardigrada</taxon>
        <taxon>Parachela</taxon>
        <taxon>Hypsibioidea</taxon>
        <taxon>Ramazzottiidae</taxon>
        <taxon>Ramazzottius</taxon>
    </lineage>
</organism>
<feature type="domain" description="GDP-fucose pyrophosphorylase" evidence="6">
    <location>
        <begin position="3"/>
        <end position="47"/>
    </location>
</feature>
<dbReference type="GO" id="GO:0005524">
    <property type="term" value="F:ATP binding"/>
    <property type="evidence" value="ECO:0007669"/>
    <property type="project" value="UniProtKB-KW"/>
</dbReference>
<dbReference type="Pfam" id="PF07959">
    <property type="entry name" value="Fucose_pyrophosphorylase"/>
    <property type="match status" value="1"/>
</dbReference>
<keyword evidence="8" id="KW-1185">Reference proteome</keyword>
<dbReference type="PANTHER" id="PTHR32463">
    <property type="entry name" value="L-FUCOSE KINASE"/>
    <property type="match status" value="1"/>
</dbReference>
<dbReference type="InterPro" id="IPR052203">
    <property type="entry name" value="GHMP_Kinase-Related"/>
</dbReference>
<dbReference type="InterPro" id="IPR001174">
    <property type="entry name" value="HddA/FKP"/>
</dbReference>
<evidence type="ECO:0000256" key="3">
    <source>
        <dbReference type="ARBA" id="ARBA00022777"/>
    </source>
</evidence>
<dbReference type="AlphaFoldDB" id="A0A1D1W4B6"/>
<dbReference type="InterPro" id="IPR012887">
    <property type="entry name" value="GDP_fucose_pyrophosphorylase"/>
</dbReference>
<dbReference type="Proteomes" id="UP000186922">
    <property type="component" value="Unassembled WGS sequence"/>
</dbReference>
<dbReference type="STRING" id="947166.A0A1D1W4B6"/>
<comment type="caution">
    <text evidence="7">The sequence shown here is derived from an EMBL/GenBank/DDBJ whole genome shotgun (WGS) entry which is preliminary data.</text>
</comment>
<dbReference type="PANTHER" id="PTHR32463:SF0">
    <property type="entry name" value="L-FUCOSE KINASE"/>
    <property type="match status" value="1"/>
</dbReference>
<keyword evidence="4" id="KW-0067">ATP-binding</keyword>
<dbReference type="SUPFAM" id="SSF55060">
    <property type="entry name" value="GHMP Kinase, C-terminal domain"/>
    <property type="match status" value="1"/>
</dbReference>
<evidence type="ECO:0000313" key="8">
    <source>
        <dbReference type="Proteomes" id="UP000186922"/>
    </source>
</evidence>
<gene>
    <name evidence="7" type="primary">RvY_15894</name>
    <name evidence="7" type="synonym">RvY_15894.2</name>
    <name evidence="7" type="ORF">RvY_15894-2</name>
</gene>